<dbReference type="Gramene" id="VVA34515">
    <property type="protein sequence ID" value="VVA34515"/>
    <property type="gene ID" value="Prudul26B021007"/>
</dbReference>
<dbReference type="InParanoid" id="A0A5E4G3Y6"/>
<reference evidence="4" key="1">
    <citation type="journal article" date="2020" name="Plant J.">
        <title>Transposons played a major role in the diversification between the closely related almond and peach genomes: results from the almond genome sequence.</title>
        <authorList>
            <person name="Alioto T."/>
            <person name="Alexiou K.G."/>
            <person name="Bardil A."/>
            <person name="Barteri F."/>
            <person name="Castanera R."/>
            <person name="Cruz F."/>
            <person name="Dhingra A."/>
            <person name="Duval H."/>
            <person name="Fernandez I Marti A."/>
            <person name="Frias L."/>
            <person name="Galan B."/>
            <person name="Garcia J.L."/>
            <person name="Howad W."/>
            <person name="Gomez-Garrido J."/>
            <person name="Gut M."/>
            <person name="Julca I."/>
            <person name="Morata J."/>
            <person name="Puigdomenech P."/>
            <person name="Ribeca P."/>
            <person name="Rubio Cabetas M.J."/>
            <person name="Vlasova A."/>
            <person name="Wirthensohn M."/>
            <person name="Garcia-Mas J."/>
            <person name="Gabaldon T."/>
            <person name="Casacuberta J.M."/>
            <person name="Arus P."/>
        </authorList>
    </citation>
    <scope>NUCLEOTIDE SEQUENCE [LARGE SCALE GENOMIC DNA]</scope>
    <source>
        <strain evidence="4">cv. Texas</strain>
    </source>
</reference>
<gene>
    <name evidence="3" type="ORF">ALMOND_2B021007</name>
</gene>
<evidence type="ECO:0000256" key="1">
    <source>
        <dbReference type="SAM" id="MobiDB-lite"/>
    </source>
</evidence>
<accession>A0A5E4G3Y6</accession>
<dbReference type="AlphaFoldDB" id="A0A5E4G3Y6"/>
<dbReference type="SMART" id="SM00451">
    <property type="entry name" value="ZnF_U1"/>
    <property type="match status" value="1"/>
</dbReference>
<dbReference type="Proteomes" id="UP000327085">
    <property type="component" value="Chromosome 2"/>
</dbReference>
<dbReference type="PANTHER" id="PTHR47487:SF3">
    <property type="entry name" value="GLUTENIN, HIGH MOLECULAR WEIGHT SUBUNIT 12-LIKE"/>
    <property type="match status" value="1"/>
</dbReference>
<dbReference type="Gene3D" id="3.30.160.60">
    <property type="entry name" value="Classic Zinc Finger"/>
    <property type="match status" value="1"/>
</dbReference>
<dbReference type="PANTHER" id="PTHR47487">
    <property type="entry name" value="OS06G0651300 PROTEIN-RELATED"/>
    <property type="match status" value="1"/>
</dbReference>
<dbReference type="GO" id="GO:0003676">
    <property type="term" value="F:nucleic acid binding"/>
    <property type="evidence" value="ECO:0007669"/>
    <property type="project" value="InterPro"/>
</dbReference>
<feature type="domain" description="U1-type" evidence="2">
    <location>
        <begin position="113"/>
        <end position="147"/>
    </location>
</feature>
<evidence type="ECO:0000259" key="2">
    <source>
        <dbReference type="SMART" id="SM00451"/>
    </source>
</evidence>
<evidence type="ECO:0000313" key="3">
    <source>
        <dbReference type="EMBL" id="VVA34515.1"/>
    </source>
</evidence>
<proteinExistence type="predicted"/>
<protein>
    <submittedName>
        <fullName evidence="3">PREDICTED: zinc finger</fullName>
    </submittedName>
</protein>
<dbReference type="InterPro" id="IPR003604">
    <property type="entry name" value="Matrin/U1-like-C_Znf_C2H2"/>
</dbReference>
<name>A0A5E4G3Y6_PRUDU</name>
<dbReference type="Pfam" id="PF12874">
    <property type="entry name" value="zf-met"/>
    <property type="match status" value="1"/>
</dbReference>
<feature type="region of interest" description="Disordered" evidence="1">
    <location>
        <begin position="151"/>
        <end position="176"/>
    </location>
</feature>
<organism evidence="3 4">
    <name type="scientific">Prunus dulcis</name>
    <name type="common">Almond</name>
    <name type="synonym">Amygdalus dulcis</name>
    <dbReference type="NCBI Taxonomy" id="3755"/>
    <lineage>
        <taxon>Eukaryota</taxon>
        <taxon>Viridiplantae</taxon>
        <taxon>Streptophyta</taxon>
        <taxon>Embryophyta</taxon>
        <taxon>Tracheophyta</taxon>
        <taxon>Spermatophyta</taxon>
        <taxon>Magnoliopsida</taxon>
        <taxon>eudicotyledons</taxon>
        <taxon>Gunneridae</taxon>
        <taxon>Pentapetalae</taxon>
        <taxon>rosids</taxon>
        <taxon>fabids</taxon>
        <taxon>Rosales</taxon>
        <taxon>Rosaceae</taxon>
        <taxon>Amygdaloideae</taxon>
        <taxon>Amygdaleae</taxon>
        <taxon>Prunus</taxon>
    </lineage>
</organism>
<feature type="compositionally biased region" description="Polar residues" evidence="1">
    <location>
        <begin position="154"/>
        <end position="166"/>
    </location>
</feature>
<dbReference type="InterPro" id="IPR036236">
    <property type="entry name" value="Znf_C2H2_sf"/>
</dbReference>
<dbReference type="SUPFAM" id="SSF57667">
    <property type="entry name" value="beta-beta-alpha zinc fingers"/>
    <property type="match status" value="1"/>
</dbReference>
<dbReference type="InterPro" id="IPR013087">
    <property type="entry name" value="Znf_C2H2_type"/>
</dbReference>
<dbReference type="EMBL" id="CABIKO010000337">
    <property type="protein sequence ID" value="VVA34515.1"/>
    <property type="molecule type" value="Genomic_DNA"/>
</dbReference>
<dbReference type="GO" id="GO:0008270">
    <property type="term" value="F:zinc ion binding"/>
    <property type="evidence" value="ECO:0007669"/>
    <property type="project" value="InterPro"/>
</dbReference>
<evidence type="ECO:0000313" key="4">
    <source>
        <dbReference type="Proteomes" id="UP000327085"/>
    </source>
</evidence>
<sequence length="176" mass="19709">MQGVQQSFLADQPPFRWQTLLVDFSSTNFGRQSLLSKNFAGMKKWPISLALLLVRINRGVRLASIFEPDVSTSITNYPKGVNGMPFFELTPVFLVQYEVTGIWSKDTNKIKLVQFAWCEVCKVNCNSNDTYIKHLVGKKHQKNLEQLEKLKNDGSASTSNVPSAATNAIIGPMKNP</sequence>